<accession>A0ABR9TL76</accession>
<keyword evidence="2" id="KW-1185">Reference proteome</keyword>
<evidence type="ECO:0000313" key="1">
    <source>
        <dbReference type="EMBL" id="MBE8725377.1"/>
    </source>
</evidence>
<organism evidence="1 2">
    <name type="scientific">Flavobacterium hungaricum</name>
    <dbReference type="NCBI Taxonomy" id="2082725"/>
    <lineage>
        <taxon>Bacteria</taxon>
        <taxon>Pseudomonadati</taxon>
        <taxon>Bacteroidota</taxon>
        <taxon>Flavobacteriia</taxon>
        <taxon>Flavobacteriales</taxon>
        <taxon>Flavobacteriaceae</taxon>
        <taxon>Flavobacterium</taxon>
    </lineage>
</organism>
<protein>
    <submittedName>
        <fullName evidence="1">Uncharacterized protein</fullName>
    </submittedName>
</protein>
<dbReference type="Proteomes" id="UP000640614">
    <property type="component" value="Unassembled WGS sequence"/>
</dbReference>
<sequence>MYERKLKKEGEITIGRIDSINRLPKWSIIYVSYYIQNKNYNYHQDDLHTGITKKDIGKFYEVKYLLSSPEIIRVNYYKQIKDTIAILKAGFPREEIVSPPK</sequence>
<evidence type="ECO:0000313" key="2">
    <source>
        <dbReference type="Proteomes" id="UP000640614"/>
    </source>
</evidence>
<comment type="caution">
    <text evidence="1">The sequence shown here is derived from an EMBL/GenBank/DDBJ whole genome shotgun (WGS) entry which is preliminary data.</text>
</comment>
<reference evidence="1 2" key="1">
    <citation type="submission" date="2018-07" db="EMBL/GenBank/DDBJ databases">
        <title>Genome assembly of strain KB82.</title>
        <authorList>
            <person name="Kukolya J."/>
            <person name="Horvath B."/>
            <person name="Nagy I."/>
            <person name="Toth A."/>
        </authorList>
    </citation>
    <scope>NUCLEOTIDE SEQUENCE [LARGE SCALE GENOMIC DNA]</scope>
    <source>
        <strain evidence="1 2">Kb82</strain>
    </source>
</reference>
<gene>
    <name evidence="1" type="ORF">C4F50_10500</name>
</gene>
<name>A0ABR9TL76_9FLAO</name>
<proteinExistence type="predicted"/>
<dbReference type="EMBL" id="PRDM01000002">
    <property type="protein sequence ID" value="MBE8725377.1"/>
    <property type="molecule type" value="Genomic_DNA"/>
</dbReference>